<name>A0A7K1UF76_9MICC</name>
<dbReference type="EMBL" id="WRPM01000011">
    <property type="protein sequence ID" value="MVT25082.1"/>
    <property type="molecule type" value="Genomic_DNA"/>
</dbReference>
<evidence type="ECO:0000313" key="4">
    <source>
        <dbReference type="Proteomes" id="UP000460157"/>
    </source>
</evidence>
<comment type="caution">
    <text evidence="3">The sequence shown here is derived from an EMBL/GenBank/DDBJ whole genome shotgun (WGS) entry which is preliminary data.</text>
</comment>
<dbReference type="AlphaFoldDB" id="A0A7K1UF76"/>
<evidence type="ECO:0000313" key="3">
    <source>
        <dbReference type="EMBL" id="MVT25082.1"/>
    </source>
</evidence>
<keyword evidence="4" id="KW-1185">Reference proteome</keyword>
<reference evidence="3 4" key="1">
    <citation type="submission" date="2019-12" db="EMBL/GenBank/DDBJ databases">
        <title>Nesterenkonia muleiensis sp. nov., a novel actinobacterium isolated from sap of Populus euphratica.</title>
        <authorList>
            <person name="Wang R."/>
        </authorList>
    </citation>
    <scope>NUCLEOTIDE SEQUENCE [LARGE SCALE GENOMIC DNA]</scope>
    <source>
        <strain evidence="3 4">F10</strain>
    </source>
</reference>
<dbReference type="CDD" id="cd04859">
    <property type="entry name" value="Prim_Pol"/>
    <property type="match status" value="1"/>
</dbReference>
<dbReference type="OrthoDB" id="3218228at2"/>
<dbReference type="InterPro" id="IPR015330">
    <property type="entry name" value="DNA_primase/pol_bifunc_N"/>
</dbReference>
<dbReference type="SUPFAM" id="SSF56747">
    <property type="entry name" value="Prim-pol domain"/>
    <property type="match status" value="1"/>
</dbReference>
<proteinExistence type="predicted"/>
<dbReference type="Pfam" id="PF09250">
    <property type="entry name" value="Prim-Pol"/>
    <property type="match status" value="1"/>
</dbReference>
<sequence length="295" mass="32784">MPNPTRQPLLPLEETSGLSLREAAHTYADAGLAVFPCWPGTKRPAVSGSFYDATDDHQQINRWWSWQPEANIALPTGHGIEVLDIDVHASGTGFEELRRVFDTGLGRQWAHAVRTPSGGLHLYYPSDPDNPQSSWSREKAHMDFRGTGGYIITVPSQIHLAGQPHRYQPIGPAYRGAPIEGEQVRELLTPLRPEAPDWWVPDGDLTEHAQRINGWLARYEGSNRSEALFWSACRLVEAGANETDSYAFLAETATNLGMREREILATIRRAHLHASPLSDQPTPVSRSRPAGWSLS</sequence>
<dbReference type="SMART" id="SM00943">
    <property type="entry name" value="Prim-Pol"/>
    <property type="match status" value="1"/>
</dbReference>
<organism evidence="3 4">
    <name type="scientific">Nesterenkonia alkaliphila</name>
    <dbReference type="NCBI Taxonomy" id="1463631"/>
    <lineage>
        <taxon>Bacteria</taxon>
        <taxon>Bacillati</taxon>
        <taxon>Actinomycetota</taxon>
        <taxon>Actinomycetes</taxon>
        <taxon>Micrococcales</taxon>
        <taxon>Micrococcaceae</taxon>
        <taxon>Nesterenkonia</taxon>
    </lineage>
</organism>
<dbReference type="Gene3D" id="3.30.720.160">
    <property type="entry name" value="Bifunctional DNA primase/polymerase, N-terminal"/>
    <property type="match status" value="1"/>
</dbReference>
<feature type="domain" description="DNA primase/polymerase bifunctional N-terminal" evidence="2">
    <location>
        <begin position="24"/>
        <end position="199"/>
    </location>
</feature>
<accession>A0A7K1UF76</accession>
<dbReference type="Proteomes" id="UP000460157">
    <property type="component" value="Unassembled WGS sequence"/>
</dbReference>
<evidence type="ECO:0000259" key="2">
    <source>
        <dbReference type="SMART" id="SM00943"/>
    </source>
</evidence>
<evidence type="ECO:0000256" key="1">
    <source>
        <dbReference type="SAM" id="MobiDB-lite"/>
    </source>
</evidence>
<protein>
    <submittedName>
        <fullName evidence="3">DNA primase</fullName>
    </submittedName>
</protein>
<gene>
    <name evidence="3" type="ORF">GNZ21_01665</name>
</gene>
<feature type="region of interest" description="Disordered" evidence="1">
    <location>
        <begin position="275"/>
        <end position="295"/>
    </location>
</feature>
<dbReference type="RefSeq" id="WP_157320768.1">
    <property type="nucleotide sequence ID" value="NZ_BMFX01000005.1"/>
</dbReference>